<gene>
    <name evidence="4" type="ORF">NKR19_g3862</name>
</gene>
<keyword evidence="1" id="KW-0653">Protein transport</keyword>
<comment type="caution">
    <text evidence="4">The sequence shown here is derived from an EMBL/GenBank/DDBJ whole genome shotgun (WGS) entry which is preliminary data.</text>
</comment>
<feature type="region of interest" description="Disordered" evidence="2">
    <location>
        <begin position="50"/>
        <end position="107"/>
    </location>
</feature>
<dbReference type="AlphaFoldDB" id="A0AA38VQC2"/>
<comment type="subcellular location">
    <subcellularLocation>
        <location evidence="1">Mitochondrion inner membrane</location>
        <topology evidence="1">Single-pass membrane protein</topology>
    </subcellularLocation>
</comment>
<keyword evidence="1" id="KW-0811">Translocation</keyword>
<dbReference type="InterPro" id="IPR004274">
    <property type="entry name" value="FCP1_dom"/>
</dbReference>
<evidence type="ECO:0000313" key="5">
    <source>
        <dbReference type="Proteomes" id="UP001174691"/>
    </source>
</evidence>
<keyword evidence="1" id="KW-0813">Transport</keyword>
<dbReference type="SMART" id="SM00577">
    <property type="entry name" value="CPDc"/>
    <property type="match status" value="1"/>
</dbReference>
<accession>A0AA38VQC2</accession>
<feature type="region of interest" description="Disordered" evidence="2">
    <location>
        <begin position="236"/>
        <end position="284"/>
    </location>
</feature>
<keyword evidence="5" id="KW-1185">Reference proteome</keyword>
<feature type="compositionally biased region" description="Acidic residues" evidence="2">
    <location>
        <begin position="246"/>
        <end position="256"/>
    </location>
</feature>
<comment type="subunit">
    <text evidence="1">Component of the TIM23 complex.</text>
</comment>
<organism evidence="4 5">
    <name type="scientific">Coniochaeta hoffmannii</name>
    <dbReference type="NCBI Taxonomy" id="91930"/>
    <lineage>
        <taxon>Eukaryota</taxon>
        <taxon>Fungi</taxon>
        <taxon>Dikarya</taxon>
        <taxon>Ascomycota</taxon>
        <taxon>Pezizomycotina</taxon>
        <taxon>Sordariomycetes</taxon>
        <taxon>Sordariomycetidae</taxon>
        <taxon>Coniochaetales</taxon>
        <taxon>Coniochaetaceae</taxon>
        <taxon>Coniochaeta</taxon>
    </lineage>
</organism>
<dbReference type="GO" id="GO:0015031">
    <property type="term" value="P:protein transport"/>
    <property type="evidence" value="ECO:0007669"/>
    <property type="project" value="UniProtKB-KW"/>
</dbReference>
<comment type="similarity">
    <text evidence="1">Belongs to the TIM50 family.</text>
</comment>
<dbReference type="SUPFAM" id="SSF56784">
    <property type="entry name" value="HAD-like"/>
    <property type="match status" value="1"/>
</dbReference>
<comment type="function">
    <text evidence="1">Essential component of the TIM23 complex, a complex that mediates the translocation of transit peptide-containing proteins across the mitochondrial inner membrane.</text>
</comment>
<evidence type="ECO:0000259" key="3">
    <source>
        <dbReference type="PROSITE" id="PS50969"/>
    </source>
</evidence>
<sequence>MDYVASYWQQQQQHQQAVLQQQVHHGALHPTPTNLNNQAHQLQRNAPIAVQGFHPPTQPPTNPPSGPGSEPKSKPKPKRKPSPKPKYHRQDAIIPPSPASGGVPDPSPPYLLRSSFLARPLPSPQPLLVIIDLNGTLVHRPNPRHPRDIVPRPFAPQFLSYCLDTFHVMIWSSARPANVAAMCEKLLTPDQLARVVAVWGRDRFGLSPQDYNCRVQCYKRLSKVWADRTVQATYPPDYDDAGMRIDDDDDDEDEAVGGDRRRRRRRRPGSWNQGNTVLIDDSREKARSEPYNAIEIPEFSGVEKEEVLPRVHDYLNTLACQADVSTYIRVNPFKALDKQAEKGV</sequence>
<dbReference type="InterPro" id="IPR050365">
    <property type="entry name" value="TIM50"/>
</dbReference>
<dbReference type="PANTHER" id="PTHR12210">
    <property type="entry name" value="DULLARD PROTEIN PHOSPHATASE"/>
    <property type="match status" value="1"/>
</dbReference>
<dbReference type="Proteomes" id="UP001174691">
    <property type="component" value="Unassembled WGS sequence"/>
</dbReference>
<dbReference type="InterPro" id="IPR036412">
    <property type="entry name" value="HAD-like_sf"/>
</dbReference>
<evidence type="ECO:0000256" key="2">
    <source>
        <dbReference type="SAM" id="MobiDB-lite"/>
    </source>
</evidence>
<feature type="compositionally biased region" description="Basic residues" evidence="2">
    <location>
        <begin position="74"/>
        <end position="87"/>
    </location>
</feature>
<evidence type="ECO:0000256" key="1">
    <source>
        <dbReference type="RuleBase" id="RU365079"/>
    </source>
</evidence>
<dbReference type="GO" id="GO:0005744">
    <property type="term" value="C:TIM23 mitochondrial import inner membrane translocase complex"/>
    <property type="evidence" value="ECO:0007669"/>
    <property type="project" value="UniProtKB-UniRule"/>
</dbReference>
<feature type="compositionally biased region" description="Pro residues" evidence="2">
    <location>
        <begin position="56"/>
        <end position="66"/>
    </location>
</feature>
<evidence type="ECO:0000313" key="4">
    <source>
        <dbReference type="EMBL" id="KAJ9157116.1"/>
    </source>
</evidence>
<dbReference type="PROSITE" id="PS50969">
    <property type="entry name" value="FCP1"/>
    <property type="match status" value="1"/>
</dbReference>
<feature type="domain" description="FCP1 homology" evidence="3">
    <location>
        <begin position="122"/>
        <end position="318"/>
    </location>
</feature>
<protein>
    <recommendedName>
        <fullName evidence="1">Mitochondrial import inner membrane translocase subunit TIM50</fullName>
    </recommendedName>
</protein>
<dbReference type="Pfam" id="PF03031">
    <property type="entry name" value="NIF"/>
    <property type="match status" value="2"/>
</dbReference>
<name>A0AA38VQC2_9PEZI</name>
<proteinExistence type="inferred from homology"/>
<dbReference type="Gene3D" id="3.40.50.1000">
    <property type="entry name" value="HAD superfamily/HAD-like"/>
    <property type="match status" value="1"/>
</dbReference>
<reference evidence="4" key="1">
    <citation type="submission" date="2022-07" db="EMBL/GenBank/DDBJ databases">
        <title>Fungi with potential for degradation of polypropylene.</title>
        <authorList>
            <person name="Gostincar C."/>
        </authorList>
    </citation>
    <scope>NUCLEOTIDE SEQUENCE</scope>
    <source>
        <strain evidence="4">EXF-13287</strain>
    </source>
</reference>
<keyword evidence="1" id="KW-0496">Mitochondrion</keyword>
<dbReference type="EMBL" id="JANBVN010000045">
    <property type="protein sequence ID" value="KAJ9157116.1"/>
    <property type="molecule type" value="Genomic_DNA"/>
</dbReference>
<keyword evidence="1" id="KW-0809">Transit peptide</keyword>
<dbReference type="InterPro" id="IPR023214">
    <property type="entry name" value="HAD_sf"/>
</dbReference>